<name>A0A7J6XF07_THATH</name>
<evidence type="ECO:0000313" key="1">
    <source>
        <dbReference type="EMBL" id="KAF5208371.1"/>
    </source>
</evidence>
<evidence type="ECO:0000313" key="2">
    <source>
        <dbReference type="Proteomes" id="UP000554482"/>
    </source>
</evidence>
<sequence length="192" mass="21419">MRLVLSSNNREEGVQVAWEASSSHVLYHLAPFGEKTYPRIDDVDHRFNIPKGVQLYPHTQMSHVGTGGDIAVSYSQLQYAYFDIPFWSKRNVHVHEVGTSSGRGQDFYVVAYIFAGKFSGTPKNYGKWYFPCYRTSAYFALAGSGVIVRTDPLAGVNFSDTEANIARFFDVQAVVRLIIPGQNCDSHPVSIG</sequence>
<keyword evidence="2" id="KW-1185">Reference proteome</keyword>
<reference evidence="1 2" key="1">
    <citation type="submission" date="2020-06" db="EMBL/GenBank/DDBJ databases">
        <title>Transcriptomic and genomic resources for Thalictrum thalictroides and T. hernandezii: Facilitating candidate gene discovery in an emerging model plant lineage.</title>
        <authorList>
            <person name="Arias T."/>
            <person name="Riano-Pachon D.M."/>
            <person name="Di Stilio V.S."/>
        </authorList>
    </citation>
    <scope>NUCLEOTIDE SEQUENCE [LARGE SCALE GENOMIC DNA]</scope>
    <source>
        <strain evidence="2">cv. WT478/WT964</strain>
        <tissue evidence="1">Leaves</tissue>
    </source>
</reference>
<proteinExistence type="predicted"/>
<organism evidence="1 2">
    <name type="scientific">Thalictrum thalictroides</name>
    <name type="common">Rue-anemone</name>
    <name type="synonym">Anemone thalictroides</name>
    <dbReference type="NCBI Taxonomy" id="46969"/>
    <lineage>
        <taxon>Eukaryota</taxon>
        <taxon>Viridiplantae</taxon>
        <taxon>Streptophyta</taxon>
        <taxon>Embryophyta</taxon>
        <taxon>Tracheophyta</taxon>
        <taxon>Spermatophyta</taxon>
        <taxon>Magnoliopsida</taxon>
        <taxon>Ranunculales</taxon>
        <taxon>Ranunculaceae</taxon>
        <taxon>Thalictroideae</taxon>
        <taxon>Thalictrum</taxon>
    </lineage>
</organism>
<accession>A0A7J6XF07</accession>
<protein>
    <submittedName>
        <fullName evidence="1">Uncharacterized protein</fullName>
    </submittedName>
</protein>
<gene>
    <name evidence="1" type="ORF">FRX31_002043</name>
</gene>
<dbReference type="AlphaFoldDB" id="A0A7J6XF07"/>
<dbReference type="Proteomes" id="UP000554482">
    <property type="component" value="Unassembled WGS sequence"/>
</dbReference>
<comment type="caution">
    <text evidence="1">The sequence shown here is derived from an EMBL/GenBank/DDBJ whole genome shotgun (WGS) entry which is preliminary data.</text>
</comment>
<dbReference type="EMBL" id="JABWDY010000097">
    <property type="protein sequence ID" value="KAF5208371.1"/>
    <property type="molecule type" value="Genomic_DNA"/>
</dbReference>